<proteinExistence type="predicted"/>
<name>A0A1T4M7T9_9ACTN</name>
<evidence type="ECO:0008006" key="4">
    <source>
        <dbReference type="Google" id="ProtNLM"/>
    </source>
</evidence>
<dbReference type="AlphaFoldDB" id="A0A1T4M7T9"/>
<dbReference type="EMBL" id="FUWS01000002">
    <property type="protein sequence ID" value="SJZ62764.1"/>
    <property type="molecule type" value="Genomic_DNA"/>
</dbReference>
<dbReference type="Proteomes" id="UP000190637">
    <property type="component" value="Unassembled WGS sequence"/>
</dbReference>
<gene>
    <name evidence="2" type="ORF">SAMN02745673_00976</name>
</gene>
<dbReference type="STRING" id="1122192.SAMN02745673_00976"/>
<protein>
    <recommendedName>
        <fullName evidence="4">DUF2630 domain-containing protein</fullName>
    </recommendedName>
</protein>
<dbReference type="InterPro" id="IPR020311">
    <property type="entry name" value="Uncharacterised_Rv0898c"/>
</dbReference>
<sequence>MDHMSDVSNRDEDIIRRIGELVTEERDLREQHEHRLTPMERQRIRDLEAALDQCWDLLRQRRAQEEFGKDPDTAQVRPAAQVEEYRQ</sequence>
<evidence type="ECO:0000313" key="3">
    <source>
        <dbReference type="Proteomes" id="UP000190637"/>
    </source>
</evidence>
<reference evidence="2 3" key="1">
    <citation type="submission" date="2017-02" db="EMBL/GenBank/DDBJ databases">
        <authorList>
            <person name="Peterson S.W."/>
        </authorList>
    </citation>
    <scope>NUCLEOTIDE SEQUENCE [LARGE SCALE GENOMIC DNA]</scope>
    <source>
        <strain evidence="2 3">DSM 45154</strain>
    </source>
</reference>
<keyword evidence="3" id="KW-1185">Reference proteome</keyword>
<organism evidence="2 3">
    <name type="scientific">Marinactinospora thermotolerans DSM 45154</name>
    <dbReference type="NCBI Taxonomy" id="1122192"/>
    <lineage>
        <taxon>Bacteria</taxon>
        <taxon>Bacillati</taxon>
        <taxon>Actinomycetota</taxon>
        <taxon>Actinomycetes</taxon>
        <taxon>Streptosporangiales</taxon>
        <taxon>Nocardiopsidaceae</taxon>
        <taxon>Marinactinospora</taxon>
    </lineage>
</organism>
<evidence type="ECO:0000256" key="1">
    <source>
        <dbReference type="SAM" id="MobiDB-lite"/>
    </source>
</evidence>
<evidence type="ECO:0000313" key="2">
    <source>
        <dbReference type="EMBL" id="SJZ62764.1"/>
    </source>
</evidence>
<feature type="region of interest" description="Disordered" evidence="1">
    <location>
        <begin position="64"/>
        <end position="87"/>
    </location>
</feature>
<accession>A0A1T4M7T9</accession>
<dbReference type="Pfam" id="PF10944">
    <property type="entry name" value="DUF2630"/>
    <property type="match status" value="1"/>
</dbReference>